<keyword evidence="1 2" id="KW-0443">Lipid metabolism</keyword>
<sequence length="423" mass="46029">MTFPILSLDGGGTWSLIQIRTLQELYGADARGLDVLNRFSLVAANSGGSIVLGGLLANKKLSEIVDLYLTESVRKKIFHPLSPLAHPIDVGVHATWGVFPQFSTERKLQALLDILGDIGRTPLVALESETKKYPHILISAFDYDTHRAMFFRSDVGSAANTGRQNPEPSVAEAIHASSTAPVNFFDNPARFHTEAFHNRRFWDGAVGGYNNPVLAAVIEAIANSSRYGCLPADIKVLSIGTATNALPLRGGHRSESPALVARTRSSNPVSDIRLLATAIVDDPPDAASFSAHVMLGGKVSDNDQHAVSDGPVVRLNPILQPVLEGNEWRLPTQDASKASLDTQSFDTLVKMDMAATSKKAVGLIDQLYRAWRDGNVLNQPIHTSINLKPLVGHRYFREGIDQWECYQANPQPRPLFETKAVTG</sequence>
<organism evidence="4 5">
    <name type="scientific">Paraburkholderia guartelaensis</name>
    <dbReference type="NCBI Taxonomy" id="2546446"/>
    <lineage>
        <taxon>Bacteria</taxon>
        <taxon>Pseudomonadati</taxon>
        <taxon>Pseudomonadota</taxon>
        <taxon>Betaproteobacteria</taxon>
        <taxon>Burkholderiales</taxon>
        <taxon>Burkholderiaceae</taxon>
        <taxon>Paraburkholderia</taxon>
    </lineage>
</organism>
<accession>A0ABU9SNY9</accession>
<dbReference type="Proteomes" id="UP001390669">
    <property type="component" value="Unassembled WGS sequence"/>
</dbReference>
<comment type="caution">
    <text evidence="2">Lacks conserved residue(s) required for the propagation of feature annotation.</text>
</comment>
<dbReference type="InterPro" id="IPR002641">
    <property type="entry name" value="PNPLA_dom"/>
</dbReference>
<dbReference type="InterPro" id="IPR016035">
    <property type="entry name" value="Acyl_Trfase/lysoPLipase"/>
</dbReference>
<dbReference type="PROSITE" id="PS51635">
    <property type="entry name" value="PNPLA"/>
    <property type="match status" value="1"/>
</dbReference>
<dbReference type="PANTHER" id="PTHR24138:SF12">
    <property type="entry name" value="PATATIN FAMILY PROTEIN"/>
    <property type="match status" value="1"/>
</dbReference>
<dbReference type="SUPFAM" id="SSF52151">
    <property type="entry name" value="FabD/lysophospholipase-like"/>
    <property type="match status" value="1"/>
</dbReference>
<dbReference type="EMBL" id="JAYMRW010000031">
    <property type="protein sequence ID" value="MEM5453059.1"/>
    <property type="molecule type" value="Genomic_DNA"/>
</dbReference>
<reference evidence="4 5" key="1">
    <citation type="submission" date="2024-01" db="EMBL/GenBank/DDBJ databases">
        <title>The diversity of rhizobia nodulating Mimosa spp. in eleven states of Brazil covering several biomes is determined by host plant, location, and edaphic factors.</title>
        <authorList>
            <person name="Rouws L."/>
            <person name="Barauna A."/>
            <person name="Beukes C."/>
            <person name="De Faria S.M."/>
            <person name="Gross E."/>
            <person name="Dos Reis Junior F.B."/>
            <person name="Simon M."/>
            <person name="Maluk M."/>
            <person name="Odee D.W."/>
            <person name="Kenicer G."/>
            <person name="Young J.P.W."/>
            <person name="Reis V.M."/>
            <person name="Zilli J."/>
            <person name="James E.K."/>
        </authorList>
    </citation>
    <scope>NUCLEOTIDE SEQUENCE [LARGE SCALE GENOMIC DNA]</scope>
    <source>
        <strain evidence="4 5">JPY164</strain>
    </source>
</reference>
<feature type="active site" description="Nucleophile" evidence="2">
    <location>
        <position position="46"/>
    </location>
</feature>
<evidence type="ECO:0000259" key="3">
    <source>
        <dbReference type="PROSITE" id="PS51635"/>
    </source>
</evidence>
<dbReference type="InterPro" id="IPR047156">
    <property type="entry name" value="Teg/CotR/CapV-like"/>
</dbReference>
<gene>
    <name evidence="4" type="ORF">VSR33_37370</name>
</gene>
<dbReference type="Pfam" id="PF01734">
    <property type="entry name" value="Patatin"/>
    <property type="match status" value="1"/>
</dbReference>
<keyword evidence="5" id="KW-1185">Reference proteome</keyword>
<evidence type="ECO:0000256" key="1">
    <source>
        <dbReference type="ARBA" id="ARBA00023098"/>
    </source>
</evidence>
<feature type="domain" description="PNPLA" evidence="3">
    <location>
        <begin position="6"/>
        <end position="217"/>
    </location>
</feature>
<evidence type="ECO:0000256" key="2">
    <source>
        <dbReference type="PROSITE-ProRule" id="PRU01161"/>
    </source>
</evidence>
<dbReference type="PANTHER" id="PTHR24138">
    <property type="entry name" value="INTRACELLLAR PHOSPHOLIPASE A FAMILY"/>
    <property type="match status" value="1"/>
</dbReference>
<proteinExistence type="predicted"/>
<name>A0ABU9SNY9_9BURK</name>
<evidence type="ECO:0000313" key="5">
    <source>
        <dbReference type="Proteomes" id="UP001390669"/>
    </source>
</evidence>
<dbReference type="Gene3D" id="3.40.1090.10">
    <property type="entry name" value="Cytosolic phospholipase A2 catalytic domain"/>
    <property type="match status" value="1"/>
</dbReference>
<comment type="caution">
    <text evidence="4">The sequence shown here is derived from an EMBL/GenBank/DDBJ whole genome shotgun (WGS) entry which is preliminary data.</text>
</comment>
<feature type="active site" description="Proton acceptor" evidence="2">
    <location>
        <position position="203"/>
    </location>
</feature>
<keyword evidence="2" id="KW-0378">Hydrolase</keyword>
<evidence type="ECO:0000313" key="4">
    <source>
        <dbReference type="EMBL" id="MEM5453059.1"/>
    </source>
</evidence>
<feature type="short sequence motif" description="DGA/G" evidence="2">
    <location>
        <begin position="203"/>
        <end position="205"/>
    </location>
</feature>
<protein>
    <submittedName>
        <fullName evidence="4">Patatin-like phospholipase family protein</fullName>
    </submittedName>
</protein>
<keyword evidence="2" id="KW-0442">Lipid degradation</keyword>
<dbReference type="RefSeq" id="WP_406954365.1">
    <property type="nucleotide sequence ID" value="NZ_JAYMRW010000031.1"/>
</dbReference>